<reference evidence="1" key="1">
    <citation type="submission" date="2018-06" db="EMBL/GenBank/DDBJ databases">
        <authorList>
            <person name="Zhirakovskaya E."/>
        </authorList>
    </citation>
    <scope>NUCLEOTIDE SEQUENCE</scope>
</reference>
<sequence>MLQTLHNTMNLGNMDLNIPVYGMNFGSIGFLMNTYSEDDLHARINNAKANSIHPLKMQATDENGDTHTALALNEVSLFRSSSQAAKIEIFVDGKSRISELICDGVLLATPAGSTAYNLSAHGPILPIDSPLLALTPISPFRPRRWRGAILPNSATVQFSILKPQRRPVSVVADNRQYSDVAQVTVKEDRTNKVTLLFDPGHSLEERVLNEQFKF</sequence>
<dbReference type="NCBIfam" id="NF003406">
    <property type="entry name" value="PRK04761.1"/>
    <property type="match status" value="1"/>
</dbReference>
<dbReference type="EMBL" id="UOEQ01000423">
    <property type="protein sequence ID" value="VAW22598.1"/>
    <property type="molecule type" value="Genomic_DNA"/>
</dbReference>
<dbReference type="InterPro" id="IPR017438">
    <property type="entry name" value="ATP-NAD_kinase_N"/>
</dbReference>
<proteinExistence type="predicted"/>
<organism evidence="1">
    <name type="scientific">hydrothermal vent metagenome</name>
    <dbReference type="NCBI Taxonomy" id="652676"/>
    <lineage>
        <taxon>unclassified sequences</taxon>
        <taxon>metagenomes</taxon>
        <taxon>ecological metagenomes</taxon>
    </lineage>
</organism>
<dbReference type="InterPro" id="IPR017437">
    <property type="entry name" value="ATP-NAD_kinase_PpnK-typ_C"/>
</dbReference>
<dbReference type="PANTHER" id="PTHR20275">
    <property type="entry name" value="NAD KINASE"/>
    <property type="match status" value="1"/>
</dbReference>
<dbReference type="Gene3D" id="2.60.200.30">
    <property type="entry name" value="Probable inorganic polyphosphate/atp-NAD kinase, domain 2"/>
    <property type="match status" value="1"/>
</dbReference>
<name>A0A3B0TX20_9ZZZZ</name>
<dbReference type="Gene3D" id="3.40.50.10330">
    <property type="entry name" value="Probable inorganic polyphosphate/atp-NAD kinase, domain 1"/>
    <property type="match status" value="1"/>
</dbReference>
<dbReference type="InterPro" id="IPR016064">
    <property type="entry name" value="NAD/diacylglycerol_kinase_sf"/>
</dbReference>
<evidence type="ECO:0000313" key="1">
    <source>
        <dbReference type="EMBL" id="VAW22598.1"/>
    </source>
</evidence>
<gene>
    <name evidence="1" type="ORF">MNBD_ALPHA11-934</name>
</gene>
<dbReference type="GO" id="GO:0019674">
    <property type="term" value="P:NAD+ metabolic process"/>
    <property type="evidence" value="ECO:0007669"/>
    <property type="project" value="InterPro"/>
</dbReference>
<keyword evidence="1" id="KW-0808">Transferase</keyword>
<dbReference type="Pfam" id="PF20143">
    <property type="entry name" value="NAD_kinase_C"/>
    <property type="match status" value="1"/>
</dbReference>
<dbReference type="GO" id="GO:0006741">
    <property type="term" value="P:NADP+ biosynthetic process"/>
    <property type="evidence" value="ECO:0007669"/>
    <property type="project" value="TreeGrafter"/>
</dbReference>
<dbReference type="PANTHER" id="PTHR20275:SF0">
    <property type="entry name" value="NAD KINASE"/>
    <property type="match status" value="1"/>
</dbReference>
<dbReference type="EC" id="2.7.1.23" evidence="1"/>
<accession>A0A3B0TX20</accession>
<protein>
    <submittedName>
        <fullName evidence="1">NAD kinase</fullName>
        <ecNumber evidence="1">2.7.1.23</ecNumber>
    </submittedName>
</protein>
<keyword evidence="1" id="KW-0418">Kinase</keyword>
<dbReference type="SUPFAM" id="SSF111331">
    <property type="entry name" value="NAD kinase/diacylglycerol kinase-like"/>
    <property type="match status" value="1"/>
</dbReference>
<dbReference type="GO" id="GO:0003951">
    <property type="term" value="F:NAD+ kinase activity"/>
    <property type="evidence" value="ECO:0007669"/>
    <property type="project" value="UniProtKB-EC"/>
</dbReference>
<dbReference type="AlphaFoldDB" id="A0A3B0TX20"/>